<keyword evidence="4" id="KW-0804">Transcription</keyword>
<dbReference type="NCBIfam" id="NF047520">
    <property type="entry name" value="trans_act_CidR"/>
    <property type="match status" value="1"/>
</dbReference>
<dbReference type="InterPro" id="IPR036388">
    <property type="entry name" value="WH-like_DNA-bd_sf"/>
</dbReference>
<evidence type="ECO:0000259" key="5">
    <source>
        <dbReference type="PROSITE" id="PS50931"/>
    </source>
</evidence>
<dbReference type="Pfam" id="PF03466">
    <property type="entry name" value="LysR_substrate"/>
    <property type="match status" value="1"/>
</dbReference>
<keyword evidence="2" id="KW-0805">Transcription regulation</keyword>
<dbReference type="PRINTS" id="PR00039">
    <property type="entry name" value="HTHLYSR"/>
</dbReference>
<reference evidence="6" key="1">
    <citation type="journal article" date="2014" name="Int. J. Syst. Evol. Microbiol.">
        <title>Complete genome sequence of Corynebacterium casei LMG S-19264T (=DSM 44701T), isolated from a smear-ripened cheese.</title>
        <authorList>
            <consortium name="US DOE Joint Genome Institute (JGI-PGF)"/>
            <person name="Walter F."/>
            <person name="Albersmeier A."/>
            <person name="Kalinowski J."/>
            <person name="Ruckert C."/>
        </authorList>
    </citation>
    <scope>NUCLEOTIDE SEQUENCE</scope>
    <source>
        <strain evidence="6">CGMCC 1.12777</strain>
    </source>
</reference>
<proteinExistence type="inferred from homology"/>
<evidence type="ECO:0000256" key="1">
    <source>
        <dbReference type="ARBA" id="ARBA00009437"/>
    </source>
</evidence>
<dbReference type="PANTHER" id="PTHR30419">
    <property type="entry name" value="HTH-TYPE TRANSCRIPTIONAL REGULATOR YBHD"/>
    <property type="match status" value="1"/>
</dbReference>
<dbReference type="GO" id="GO:0003677">
    <property type="term" value="F:DNA binding"/>
    <property type="evidence" value="ECO:0007669"/>
    <property type="project" value="UniProtKB-KW"/>
</dbReference>
<dbReference type="SUPFAM" id="SSF53850">
    <property type="entry name" value="Periplasmic binding protein-like II"/>
    <property type="match status" value="1"/>
</dbReference>
<comment type="caution">
    <text evidence="6">The sequence shown here is derived from an EMBL/GenBank/DDBJ whole genome shotgun (WGS) entry which is preliminary data.</text>
</comment>
<feature type="domain" description="HTH lysR-type" evidence="5">
    <location>
        <begin position="1"/>
        <end position="58"/>
    </location>
</feature>
<dbReference type="PANTHER" id="PTHR30419:SF8">
    <property type="entry name" value="NITROGEN ASSIMILATION TRANSCRIPTIONAL ACTIVATOR-RELATED"/>
    <property type="match status" value="1"/>
</dbReference>
<accession>A0A8J2ZUE5</accession>
<organism evidence="6 7">
    <name type="scientific">Pullulanibacillus pueri</name>
    <dbReference type="NCBI Taxonomy" id="1437324"/>
    <lineage>
        <taxon>Bacteria</taxon>
        <taxon>Bacillati</taxon>
        <taxon>Bacillota</taxon>
        <taxon>Bacilli</taxon>
        <taxon>Bacillales</taxon>
        <taxon>Sporolactobacillaceae</taxon>
        <taxon>Pullulanibacillus</taxon>
    </lineage>
</organism>
<dbReference type="AlphaFoldDB" id="A0A8J2ZUE5"/>
<keyword evidence="3" id="KW-0238">DNA-binding</keyword>
<evidence type="ECO:0000256" key="3">
    <source>
        <dbReference type="ARBA" id="ARBA00023125"/>
    </source>
</evidence>
<dbReference type="GO" id="GO:0005829">
    <property type="term" value="C:cytosol"/>
    <property type="evidence" value="ECO:0007669"/>
    <property type="project" value="TreeGrafter"/>
</dbReference>
<sequence>MDIRHLQYFIEVAHWKNFTKAANHLYVTQPTISKMVKNLEEELGVELFDRSGKQVELTDAGSLILKQAQSIFHSFQNMTHALDDLRNLKTGHIRIGLPPMIGSRFFPKVIGGFREHYPDVMLQLVEHGAKKIEEEVGNGTLDIGVVLLPTEKDIFHSFSFVKENVMLVVHPEHVLSERHEVYLVELKEEAFILFREDFALHDRIIKACLSVGFSPRIVSESSQWDLISEMVAADLGVALLPETICKSLEASKVKVIRLSQPAIPWHLAVVWRKDHYLPFAAREWLRFTRTMMREIE</sequence>
<evidence type="ECO:0000256" key="4">
    <source>
        <dbReference type="ARBA" id="ARBA00023163"/>
    </source>
</evidence>
<dbReference type="SUPFAM" id="SSF46785">
    <property type="entry name" value="Winged helix' DNA-binding domain"/>
    <property type="match status" value="1"/>
</dbReference>
<dbReference type="Proteomes" id="UP000656813">
    <property type="component" value="Unassembled WGS sequence"/>
</dbReference>
<dbReference type="EMBL" id="BMFV01000006">
    <property type="protein sequence ID" value="GGH78371.1"/>
    <property type="molecule type" value="Genomic_DNA"/>
</dbReference>
<evidence type="ECO:0000313" key="6">
    <source>
        <dbReference type="EMBL" id="GGH78371.1"/>
    </source>
</evidence>
<dbReference type="PROSITE" id="PS50931">
    <property type="entry name" value="HTH_LYSR"/>
    <property type="match status" value="1"/>
</dbReference>
<comment type="similarity">
    <text evidence="1">Belongs to the LysR transcriptional regulatory family.</text>
</comment>
<dbReference type="Gene3D" id="1.10.10.10">
    <property type="entry name" value="Winged helix-like DNA-binding domain superfamily/Winged helix DNA-binding domain"/>
    <property type="match status" value="1"/>
</dbReference>
<dbReference type="RefSeq" id="WP_188496458.1">
    <property type="nucleotide sequence ID" value="NZ_BMFV01000006.1"/>
</dbReference>
<gene>
    <name evidence="6" type="primary">ywbI</name>
    <name evidence="6" type="ORF">GCM10007096_11690</name>
</gene>
<dbReference type="InterPro" id="IPR036390">
    <property type="entry name" value="WH_DNA-bd_sf"/>
</dbReference>
<dbReference type="Pfam" id="PF00126">
    <property type="entry name" value="HTH_1"/>
    <property type="match status" value="1"/>
</dbReference>
<keyword evidence="7" id="KW-1185">Reference proteome</keyword>
<name>A0A8J2ZUE5_9BACL</name>
<protein>
    <submittedName>
        <fullName evidence="6">Putative HTH-type transcriptional regulator YwbI</fullName>
    </submittedName>
</protein>
<evidence type="ECO:0000256" key="2">
    <source>
        <dbReference type="ARBA" id="ARBA00023015"/>
    </source>
</evidence>
<evidence type="ECO:0000313" key="7">
    <source>
        <dbReference type="Proteomes" id="UP000656813"/>
    </source>
</evidence>
<dbReference type="GO" id="GO:0003700">
    <property type="term" value="F:DNA-binding transcription factor activity"/>
    <property type="evidence" value="ECO:0007669"/>
    <property type="project" value="InterPro"/>
</dbReference>
<dbReference type="FunFam" id="1.10.10.10:FF:000001">
    <property type="entry name" value="LysR family transcriptional regulator"/>
    <property type="match status" value="1"/>
</dbReference>
<dbReference type="Gene3D" id="3.40.190.290">
    <property type="match status" value="1"/>
</dbReference>
<dbReference type="InterPro" id="IPR050950">
    <property type="entry name" value="HTH-type_LysR_regulators"/>
</dbReference>
<dbReference type="InterPro" id="IPR000847">
    <property type="entry name" value="LysR_HTH_N"/>
</dbReference>
<dbReference type="CDD" id="cd08438">
    <property type="entry name" value="PBP2_CidR"/>
    <property type="match status" value="1"/>
</dbReference>
<reference evidence="6" key="2">
    <citation type="submission" date="2020-09" db="EMBL/GenBank/DDBJ databases">
        <authorList>
            <person name="Sun Q."/>
            <person name="Zhou Y."/>
        </authorList>
    </citation>
    <scope>NUCLEOTIDE SEQUENCE</scope>
    <source>
        <strain evidence="6">CGMCC 1.12777</strain>
    </source>
</reference>
<dbReference type="InterPro" id="IPR005119">
    <property type="entry name" value="LysR_subst-bd"/>
</dbReference>